<evidence type="ECO:0008006" key="4">
    <source>
        <dbReference type="Google" id="ProtNLM"/>
    </source>
</evidence>
<dbReference type="PANTHER" id="PTHR28613:SF5">
    <property type="entry name" value="TRANSMEMBRANE PROTEIN 238"/>
    <property type="match status" value="1"/>
</dbReference>
<evidence type="ECO:0000313" key="3">
    <source>
        <dbReference type="Proteomes" id="UP001187315"/>
    </source>
</evidence>
<comment type="caution">
    <text evidence="2">The sequence shown here is derived from an EMBL/GenBank/DDBJ whole genome shotgun (WGS) entry which is preliminary data.</text>
</comment>
<feature type="transmembrane region" description="Helical" evidence="1">
    <location>
        <begin position="29"/>
        <end position="51"/>
    </location>
</feature>
<dbReference type="Pfam" id="PF15125">
    <property type="entry name" value="TMEM238"/>
    <property type="match status" value="1"/>
</dbReference>
<keyword evidence="1" id="KW-0472">Membrane</keyword>
<name>A0AA88NTW8_TACVA</name>
<proteinExistence type="predicted"/>
<organism evidence="2 3">
    <name type="scientific">Tachysurus vachellii</name>
    <name type="common">Darkbarbel catfish</name>
    <name type="synonym">Pelteobagrus vachellii</name>
    <dbReference type="NCBI Taxonomy" id="175792"/>
    <lineage>
        <taxon>Eukaryota</taxon>
        <taxon>Metazoa</taxon>
        <taxon>Chordata</taxon>
        <taxon>Craniata</taxon>
        <taxon>Vertebrata</taxon>
        <taxon>Euteleostomi</taxon>
        <taxon>Actinopterygii</taxon>
        <taxon>Neopterygii</taxon>
        <taxon>Teleostei</taxon>
        <taxon>Ostariophysi</taxon>
        <taxon>Siluriformes</taxon>
        <taxon>Bagridae</taxon>
        <taxon>Tachysurus</taxon>
    </lineage>
</organism>
<sequence>MRTTDSDVFERVKTWRVSMTCNGLAHCKVALAFAVIFDLVGVLVLLAGVFVPLEVKGRDFGDLLVYTGVLLVLMSLGGWVMWYSGNIEGLTASKEMGHIGNAVDRIARRLSRKMRTHRTHQGP</sequence>
<accession>A0AA88NTW8</accession>
<dbReference type="Proteomes" id="UP001187315">
    <property type="component" value="Unassembled WGS sequence"/>
</dbReference>
<dbReference type="InterPro" id="IPR029365">
    <property type="entry name" value="TMEM238"/>
</dbReference>
<evidence type="ECO:0000256" key="1">
    <source>
        <dbReference type="SAM" id="Phobius"/>
    </source>
</evidence>
<reference evidence="2" key="1">
    <citation type="submission" date="2023-08" db="EMBL/GenBank/DDBJ databases">
        <title>Pelteobagrus vachellii genome.</title>
        <authorList>
            <person name="Liu H."/>
        </authorList>
    </citation>
    <scope>NUCLEOTIDE SEQUENCE</scope>
    <source>
        <strain evidence="2">PRFRI_2022a</strain>
        <tissue evidence="2">Muscle</tissue>
    </source>
</reference>
<dbReference type="PANTHER" id="PTHR28613">
    <property type="entry name" value="SI:CH211-232M10.4-RELATED"/>
    <property type="match status" value="1"/>
</dbReference>
<keyword evidence="1" id="KW-0812">Transmembrane</keyword>
<protein>
    <recommendedName>
        <fullName evidence="4">Transmembrane protein 238</fullName>
    </recommendedName>
</protein>
<feature type="transmembrane region" description="Helical" evidence="1">
    <location>
        <begin position="63"/>
        <end position="82"/>
    </location>
</feature>
<dbReference type="EMBL" id="JAVHJS010000003">
    <property type="protein sequence ID" value="KAK2864521.1"/>
    <property type="molecule type" value="Genomic_DNA"/>
</dbReference>
<gene>
    <name evidence="2" type="ORF">Q7C36_003675</name>
</gene>
<keyword evidence="1" id="KW-1133">Transmembrane helix</keyword>
<keyword evidence="3" id="KW-1185">Reference proteome</keyword>
<dbReference type="AlphaFoldDB" id="A0AA88NTW8"/>
<evidence type="ECO:0000313" key="2">
    <source>
        <dbReference type="EMBL" id="KAK2864521.1"/>
    </source>
</evidence>